<dbReference type="AlphaFoldDB" id="A0A6I2GH18"/>
<dbReference type="Pfam" id="PF04456">
    <property type="entry name" value="DUF503"/>
    <property type="match status" value="1"/>
</dbReference>
<evidence type="ECO:0000313" key="4">
    <source>
        <dbReference type="Proteomes" id="UP000469870"/>
    </source>
</evidence>
<reference evidence="3 4" key="1">
    <citation type="submission" date="2019-11" db="EMBL/GenBank/DDBJ databases">
        <title>Characterisation of Fundicoccus ignavus gen. nov. sp. nov., a novel genus of the family Aerococcaceae isolated from bulk tank milk.</title>
        <authorList>
            <person name="Siebert A."/>
            <person name="Huptas C."/>
            <person name="Wenning M."/>
            <person name="Scherer S."/>
            <person name="Doll E.V."/>
        </authorList>
    </citation>
    <scope>NUCLEOTIDE SEQUENCE [LARGE SCALE GENOMIC DNA]</scope>
    <source>
        <strain evidence="1 4">DSM 109653</strain>
        <strain evidence="2 3">WS4759</strain>
    </source>
</reference>
<dbReference type="PANTHER" id="PTHR36441:SF1">
    <property type="entry name" value="DUF503 DOMAIN-CONTAINING PROTEIN"/>
    <property type="match status" value="1"/>
</dbReference>
<keyword evidence="3" id="KW-1185">Reference proteome</keyword>
<comment type="caution">
    <text evidence="2">The sequence shown here is derived from an EMBL/GenBank/DDBJ whole genome shotgun (WGS) entry which is preliminary data.</text>
</comment>
<evidence type="ECO:0000313" key="2">
    <source>
        <dbReference type="EMBL" id="MRI84791.1"/>
    </source>
</evidence>
<dbReference type="RefSeq" id="WP_153861092.1">
    <property type="nucleotide sequence ID" value="NZ_WJQS01000002.1"/>
</dbReference>
<dbReference type="Gene3D" id="3.30.70.1120">
    <property type="entry name" value="TT1725-like"/>
    <property type="match status" value="1"/>
</dbReference>
<gene>
    <name evidence="2" type="ORF">GIY09_02615</name>
    <name evidence="1" type="ORF">GIY11_00735</name>
</gene>
<dbReference type="PANTHER" id="PTHR36441">
    <property type="entry name" value="HYPOTHETICAL CYTOSOLIC PROTEIN"/>
    <property type="match status" value="1"/>
</dbReference>
<sequence>MVMQMFVIAVRIELIIDEAFSLKDKRSIVKSMLVKLQQKFKLSGAEVDRLDQVNAATIGLAIVANDLRYAQSVLQKAVNFIDISYPIEIISIEWLDGVGEYD</sequence>
<accession>A0A6I2GH18</accession>
<dbReference type="SUPFAM" id="SSF103007">
    <property type="entry name" value="Hypothetical protein TT1725"/>
    <property type="match status" value="1"/>
</dbReference>
<name>A0A6I2GH18_9LACT</name>
<dbReference type="EMBL" id="WJQS01000002">
    <property type="protein sequence ID" value="MRI84791.1"/>
    <property type="molecule type" value="Genomic_DNA"/>
</dbReference>
<dbReference type="InterPro" id="IPR036746">
    <property type="entry name" value="TT1725-like_sf"/>
</dbReference>
<evidence type="ECO:0000313" key="1">
    <source>
        <dbReference type="EMBL" id="MRI80557.1"/>
    </source>
</evidence>
<proteinExistence type="predicted"/>
<dbReference type="EMBL" id="WJQR01000001">
    <property type="protein sequence ID" value="MRI80557.1"/>
    <property type="molecule type" value="Genomic_DNA"/>
</dbReference>
<evidence type="ECO:0000313" key="3">
    <source>
        <dbReference type="Proteomes" id="UP000430975"/>
    </source>
</evidence>
<dbReference type="InterPro" id="IPR007546">
    <property type="entry name" value="DUF503"/>
</dbReference>
<organism evidence="2 3">
    <name type="scientific">Fundicoccus ignavus</name>
    <dbReference type="NCBI Taxonomy" id="2664442"/>
    <lineage>
        <taxon>Bacteria</taxon>
        <taxon>Bacillati</taxon>
        <taxon>Bacillota</taxon>
        <taxon>Bacilli</taxon>
        <taxon>Lactobacillales</taxon>
        <taxon>Aerococcaceae</taxon>
        <taxon>Fundicoccus</taxon>
    </lineage>
</organism>
<protein>
    <submittedName>
        <fullName evidence="2">DUF503 family protein</fullName>
    </submittedName>
</protein>
<dbReference type="Proteomes" id="UP000469870">
    <property type="component" value="Unassembled WGS sequence"/>
</dbReference>
<dbReference type="Proteomes" id="UP000430975">
    <property type="component" value="Unassembled WGS sequence"/>
</dbReference>